<feature type="chain" id="PRO_5015736896" description="Succinylglutamate desuccinylase/Aspartoacylase catalytic domain-containing protein" evidence="5">
    <location>
        <begin position="23"/>
        <end position="417"/>
    </location>
</feature>
<evidence type="ECO:0000256" key="5">
    <source>
        <dbReference type="SAM" id="SignalP"/>
    </source>
</evidence>
<keyword evidence="8" id="KW-1185">Reference proteome</keyword>
<name>A0A2U1J922_SMIAN</name>
<reference evidence="7 8" key="1">
    <citation type="journal article" date="2018" name="MBio">
        <title>Comparative Genomics Reveals the Core Gene Toolbox for the Fungus-Insect Symbiosis.</title>
        <authorList>
            <person name="Wang Y."/>
            <person name="Stata M."/>
            <person name="Wang W."/>
            <person name="Stajich J.E."/>
            <person name="White M.M."/>
            <person name="Moncalvo J.M."/>
        </authorList>
    </citation>
    <scope>NUCLEOTIDE SEQUENCE [LARGE SCALE GENOMIC DNA]</scope>
    <source>
        <strain evidence="7 8">AUS-126-30</strain>
    </source>
</reference>
<dbReference type="PANTHER" id="PTHR37326:SF1">
    <property type="entry name" value="BLL3975 PROTEIN"/>
    <property type="match status" value="1"/>
</dbReference>
<evidence type="ECO:0000256" key="3">
    <source>
        <dbReference type="ARBA" id="ARBA00022801"/>
    </source>
</evidence>
<comment type="caution">
    <text evidence="7">The sequence shown here is derived from an EMBL/GenBank/DDBJ whole genome shotgun (WGS) entry which is preliminary data.</text>
</comment>
<dbReference type="EMBL" id="MBFU01000163">
    <property type="protein sequence ID" value="PWA01519.1"/>
    <property type="molecule type" value="Genomic_DNA"/>
</dbReference>
<evidence type="ECO:0000259" key="6">
    <source>
        <dbReference type="Pfam" id="PF24827"/>
    </source>
</evidence>
<comment type="cofactor">
    <cofactor evidence="1">
        <name>Zn(2+)</name>
        <dbReference type="ChEBI" id="CHEBI:29105"/>
    </cofactor>
</comment>
<proteinExistence type="predicted"/>
<feature type="signal peptide" evidence="5">
    <location>
        <begin position="1"/>
        <end position="22"/>
    </location>
</feature>
<keyword evidence="5" id="KW-0732">Signal</keyword>
<dbReference type="GO" id="GO:0016788">
    <property type="term" value="F:hydrolase activity, acting on ester bonds"/>
    <property type="evidence" value="ECO:0007669"/>
    <property type="project" value="InterPro"/>
</dbReference>
<evidence type="ECO:0000256" key="2">
    <source>
        <dbReference type="ARBA" id="ARBA00022723"/>
    </source>
</evidence>
<keyword evidence="3" id="KW-0378">Hydrolase</keyword>
<dbReference type="AlphaFoldDB" id="A0A2U1J922"/>
<dbReference type="PANTHER" id="PTHR37326">
    <property type="entry name" value="BLL3975 PROTEIN"/>
    <property type="match status" value="1"/>
</dbReference>
<dbReference type="SUPFAM" id="SSF53187">
    <property type="entry name" value="Zn-dependent exopeptidases"/>
    <property type="match status" value="1"/>
</dbReference>
<gene>
    <name evidence="7" type="ORF">BB558_002353</name>
</gene>
<dbReference type="InterPro" id="IPR053138">
    <property type="entry name" value="N-alpha-Ac-DABA_deacetylase"/>
</dbReference>
<dbReference type="GO" id="GO:0046872">
    <property type="term" value="F:metal ion binding"/>
    <property type="evidence" value="ECO:0007669"/>
    <property type="project" value="UniProtKB-KW"/>
</dbReference>
<protein>
    <recommendedName>
        <fullName evidence="6">Succinylglutamate desuccinylase/Aspartoacylase catalytic domain-containing protein</fullName>
    </recommendedName>
</protein>
<organism evidence="7 8">
    <name type="scientific">Smittium angustum</name>
    <dbReference type="NCBI Taxonomy" id="133377"/>
    <lineage>
        <taxon>Eukaryota</taxon>
        <taxon>Fungi</taxon>
        <taxon>Fungi incertae sedis</taxon>
        <taxon>Zoopagomycota</taxon>
        <taxon>Kickxellomycotina</taxon>
        <taxon>Harpellomycetes</taxon>
        <taxon>Harpellales</taxon>
        <taxon>Legeriomycetaceae</taxon>
        <taxon>Smittium</taxon>
    </lineage>
</organism>
<evidence type="ECO:0000313" key="8">
    <source>
        <dbReference type="Proteomes" id="UP000245591"/>
    </source>
</evidence>
<dbReference type="Pfam" id="PF24827">
    <property type="entry name" value="AstE_AspA_cat"/>
    <property type="match status" value="1"/>
</dbReference>
<evidence type="ECO:0000256" key="4">
    <source>
        <dbReference type="ARBA" id="ARBA00022833"/>
    </source>
</evidence>
<accession>A0A2U1J922</accession>
<feature type="domain" description="Succinylglutamate desuccinylase/Aspartoacylase catalytic" evidence="6">
    <location>
        <begin position="74"/>
        <end position="260"/>
    </location>
</feature>
<keyword evidence="4" id="KW-0862">Zinc</keyword>
<evidence type="ECO:0000256" key="1">
    <source>
        <dbReference type="ARBA" id="ARBA00001947"/>
    </source>
</evidence>
<sequence>MKINFIASVLFAAFARSAMVYTGDTIDGYQVASQIDVDALPPCSNTRVWLQMPRSSIGQSWHVPVMIAKGEEGGKRLLMNSGIHGDGLNGIRVVQRVINDIDASKLKGVVIGIPGANVNGMLYGKHSFVSMAGSGFLTNLNQYFPGDVEELDDVYQYVGILWDRLISSNNVTHAVDFQTAAIGNTGSVYVEADKAIDYVNTMVSLSGADIATYKTSDPDNGSLDEVLNSKNVSSIVYQLANPRLFELDVIQRGYEYIFRLINDLGIYQNTVGDTDAYKARKGATFQASAVQNHYANFGGLFELDVIQRGYEYIFRLINDLGIYQNTVGDTDAYKARKGATFQASAVQNHYANFGGFVETEVELNQDVKAGQILATMYDPHGDVIDTFKAKSNGRILAMNSDPLRDPGALVVAVAASS</sequence>
<dbReference type="CDD" id="cd06251">
    <property type="entry name" value="M14_ASTE_ASPA-like"/>
    <property type="match status" value="1"/>
</dbReference>
<dbReference type="InterPro" id="IPR055438">
    <property type="entry name" value="AstE_AspA_cat"/>
</dbReference>
<dbReference type="Gene3D" id="3.40.630.10">
    <property type="entry name" value="Zn peptidases"/>
    <property type="match status" value="2"/>
</dbReference>
<keyword evidence="2" id="KW-0479">Metal-binding</keyword>
<dbReference type="Proteomes" id="UP000245591">
    <property type="component" value="Unassembled WGS sequence"/>
</dbReference>
<evidence type="ECO:0000313" key="7">
    <source>
        <dbReference type="EMBL" id="PWA01519.1"/>
    </source>
</evidence>